<reference evidence="13" key="1">
    <citation type="submission" date="2022-05" db="EMBL/GenBank/DDBJ databases">
        <title>The Musa troglodytarum L. genome provides insights into the mechanism of non-climacteric behaviour and enrichment of carotenoids.</title>
        <authorList>
            <person name="Wang J."/>
        </authorList>
    </citation>
    <scope>NUCLEOTIDE SEQUENCE</scope>
    <source>
        <tissue evidence="13">Leaf</tissue>
    </source>
</reference>
<evidence type="ECO:0000256" key="2">
    <source>
        <dbReference type="ARBA" id="ARBA00022448"/>
    </source>
</evidence>
<dbReference type="Pfam" id="PF00190">
    <property type="entry name" value="Cupin_1"/>
    <property type="match status" value="2"/>
</dbReference>
<feature type="transmembrane region" description="Helical" evidence="11">
    <location>
        <begin position="202"/>
        <end position="221"/>
    </location>
</feature>
<feature type="transmembrane region" description="Helical" evidence="11">
    <location>
        <begin position="227"/>
        <end position="246"/>
    </location>
</feature>
<keyword evidence="7 11" id="KW-0472">Membrane</keyword>
<dbReference type="Pfam" id="PF01699">
    <property type="entry name" value="Na_Ca_ex"/>
    <property type="match status" value="2"/>
</dbReference>
<dbReference type="AlphaFoldDB" id="A0A9E7KSQ9"/>
<evidence type="ECO:0000313" key="14">
    <source>
        <dbReference type="Proteomes" id="UP001055439"/>
    </source>
</evidence>
<dbReference type="InterPro" id="IPR044880">
    <property type="entry name" value="NCX_ion-bd_dom_sf"/>
</dbReference>
<dbReference type="PANTHER" id="PTHR12266">
    <property type="entry name" value="NA+/CA2+ K+ INDEPENDENT EXCHANGER"/>
    <property type="match status" value="1"/>
</dbReference>
<dbReference type="Gene3D" id="2.60.120.10">
    <property type="entry name" value="Jelly Rolls"/>
    <property type="match status" value="2"/>
</dbReference>
<dbReference type="SMART" id="SM00835">
    <property type="entry name" value="Cupin_1"/>
    <property type="match status" value="2"/>
</dbReference>
<evidence type="ECO:0000256" key="5">
    <source>
        <dbReference type="ARBA" id="ARBA00022989"/>
    </source>
</evidence>
<feature type="transmembrane region" description="Helical" evidence="11">
    <location>
        <begin position="525"/>
        <end position="543"/>
    </location>
</feature>
<protein>
    <submittedName>
        <fullName evidence="13">Cupin</fullName>
    </submittedName>
</protein>
<dbReference type="PANTHER" id="PTHR12266:SF36">
    <property type="entry name" value="OS10G0436900 PROTEIN"/>
    <property type="match status" value="1"/>
</dbReference>
<feature type="transmembrane region" description="Helical" evidence="11">
    <location>
        <begin position="496"/>
        <end position="513"/>
    </location>
</feature>
<organism evidence="13 14">
    <name type="scientific">Musa troglodytarum</name>
    <name type="common">fe'i banana</name>
    <dbReference type="NCBI Taxonomy" id="320322"/>
    <lineage>
        <taxon>Eukaryota</taxon>
        <taxon>Viridiplantae</taxon>
        <taxon>Streptophyta</taxon>
        <taxon>Embryophyta</taxon>
        <taxon>Tracheophyta</taxon>
        <taxon>Spermatophyta</taxon>
        <taxon>Magnoliopsida</taxon>
        <taxon>Liliopsida</taxon>
        <taxon>Zingiberales</taxon>
        <taxon>Musaceae</taxon>
        <taxon>Musa</taxon>
    </lineage>
</organism>
<dbReference type="InterPro" id="IPR014710">
    <property type="entry name" value="RmlC-like_jellyroll"/>
</dbReference>
<evidence type="ECO:0000259" key="12">
    <source>
        <dbReference type="SMART" id="SM00835"/>
    </source>
</evidence>
<comment type="subcellular location">
    <subcellularLocation>
        <location evidence="1">Membrane</location>
        <topology evidence="1">Multi-pass membrane protein</topology>
    </subcellularLocation>
</comment>
<dbReference type="InterPro" id="IPR051359">
    <property type="entry name" value="CaCA_antiporter"/>
</dbReference>
<evidence type="ECO:0000256" key="3">
    <source>
        <dbReference type="ARBA" id="ARBA00022449"/>
    </source>
</evidence>
<dbReference type="OrthoDB" id="1912756at2759"/>
<dbReference type="CDD" id="cd02244">
    <property type="entry name" value="cupin_7S_vicilin-like_N"/>
    <property type="match status" value="1"/>
</dbReference>
<evidence type="ECO:0000256" key="7">
    <source>
        <dbReference type="ARBA" id="ARBA00023136"/>
    </source>
</evidence>
<evidence type="ECO:0000256" key="1">
    <source>
        <dbReference type="ARBA" id="ARBA00004141"/>
    </source>
</evidence>
<sequence length="1035" mass="114099">MLVPCRIRAMAFNVLVLNCSFLLLLTLLVLAAHLGSSPRSLRHPIKQDGCEGLRRINDHEAICSYLKAHEQACVPQGFIDYLRIFYCASGGCPPLGYALLLLWLLLLFYLLGNTASHYFCSSLEGLAGVLRLPPTIAGVTLLSLGNGTPDVFSSIVSFAGSGVGDVGLSSVLGGAFFVSSVVAGIISIAVGSRSVAIDGSSFIRDLCFFLLVLSCLLAILIVGKIGVWGSMAFASLYIAYVVLVWAGHYCKEKQSELAVPILDGLMVEEEEDTVAKDVEEGVRPKANSPASQYLSWFLYLLEMPLNLPRRLTIPDVSEERWSKPFAVASVSLSPPFLATLWISQRGEVGSEERIATYVLGTMVGMVLGIIAMETTEKSAPPKTCLLPWLAGGFLMSVIWSYMIAGELVALLVAIGDIAGISPLVLGFTVLAWGNSLGDLIANVALAVGGRGDGVQIAISGCYAGPIFNTLVGLGVSLVLASGASHPSPFVVPQDRAIFETLGFLIGGLLWALLVLPRRKMKPDRVLGIGLLAIYLTFLCWRLFESLQLVKLGMPFNVSQSEMATRRVEALLFPLLLLLLSSSCLLASSSKSDPEKKRCVMECSAIPEQQQRKLCVHRCLDHSGDQESGREHNPYYFGRRSYQQWSRTEHGRLEVLERFARRSDHLLGVDNYRLAVLEAEPQTFIMPCHWDAEQVVYVMQGRGRITLLHEERRVSHDIKRGDIMRVPAGMIVYAINKASNERLRVAMLLHPISTPGHIEEYHAAAGRNPQTFYTSFSNEVLEAAFNTPWDKLERVFRSQRKGEFIKITEDQIRALSESKTESWPFGLSNEPYNLLENSPSHSNEHGQLHEAAGNECELLQDLNVDVSIANISERSMMAPNYDTRSTKLAMVVEGRGYIEMACPHRSAERRRSQEETGSQGEQRVRYRTVRSRVSRGSVFVIPAGHPAAAVAAANENLQILCFGIRSENNRRYYLAGRNNVLNRLDRAAKAVAFGVPAEEVEEVLNAQPESVFMPGPDRRREEEEKGWQLVFKFAGF</sequence>
<evidence type="ECO:0000256" key="8">
    <source>
        <dbReference type="ARBA" id="ARBA00023201"/>
    </source>
</evidence>
<feature type="transmembrane region" description="Helical" evidence="11">
    <location>
        <begin position="166"/>
        <end position="190"/>
    </location>
</feature>
<keyword evidence="2" id="KW-0813">Transport</keyword>
<comment type="similarity">
    <text evidence="9">Belongs to the Ca(2+):cation antiporter (CaCA) (TC 2.A.19) family. Cation/calcium exchanger (CCX) subfamily.</text>
</comment>
<evidence type="ECO:0000256" key="6">
    <source>
        <dbReference type="ARBA" id="ARBA00023053"/>
    </source>
</evidence>
<feature type="transmembrane region" description="Helical" evidence="11">
    <location>
        <begin position="325"/>
        <end position="342"/>
    </location>
</feature>
<evidence type="ECO:0000256" key="10">
    <source>
        <dbReference type="SAM" id="MobiDB-lite"/>
    </source>
</evidence>
<keyword evidence="8" id="KW-0406">Ion transport</keyword>
<evidence type="ECO:0000256" key="4">
    <source>
        <dbReference type="ARBA" id="ARBA00022692"/>
    </source>
</evidence>
<feature type="transmembrane region" description="Helical" evidence="11">
    <location>
        <begin position="354"/>
        <end position="372"/>
    </location>
</feature>
<proteinExistence type="inferred from homology"/>
<dbReference type="EMBL" id="CP097510">
    <property type="protein sequence ID" value="URE32618.1"/>
    <property type="molecule type" value="Genomic_DNA"/>
</dbReference>
<feature type="transmembrane region" description="Helical" evidence="11">
    <location>
        <begin position="123"/>
        <end position="146"/>
    </location>
</feature>
<dbReference type="InterPro" id="IPR004837">
    <property type="entry name" value="NaCa_Exmemb"/>
</dbReference>
<gene>
    <name evidence="13" type="ORF">MUK42_26144</name>
</gene>
<feature type="transmembrane region" description="Helical" evidence="11">
    <location>
        <begin position="466"/>
        <end position="484"/>
    </location>
</feature>
<dbReference type="SUPFAM" id="SSF51182">
    <property type="entry name" value="RmlC-like cupins"/>
    <property type="match status" value="2"/>
</dbReference>
<dbReference type="GO" id="GO:0006814">
    <property type="term" value="P:sodium ion transport"/>
    <property type="evidence" value="ECO:0007669"/>
    <property type="project" value="UniProtKB-KW"/>
</dbReference>
<accession>A0A9E7KSQ9</accession>
<feature type="domain" description="Cupin type-1" evidence="12">
    <location>
        <begin position="831"/>
        <end position="1000"/>
    </location>
</feature>
<dbReference type="GO" id="GO:0016020">
    <property type="term" value="C:membrane"/>
    <property type="evidence" value="ECO:0007669"/>
    <property type="project" value="UniProtKB-SubCell"/>
</dbReference>
<feature type="transmembrane region" description="Helical" evidence="11">
    <location>
        <begin position="384"/>
        <end position="402"/>
    </location>
</feature>
<feature type="domain" description="Cupin type-1" evidence="12">
    <location>
        <begin position="656"/>
        <end position="792"/>
    </location>
</feature>
<dbReference type="GO" id="GO:0008324">
    <property type="term" value="F:monoatomic cation transmembrane transporter activity"/>
    <property type="evidence" value="ECO:0007669"/>
    <property type="project" value="TreeGrafter"/>
</dbReference>
<dbReference type="InterPro" id="IPR011051">
    <property type="entry name" value="RmlC_Cupin_sf"/>
</dbReference>
<keyword evidence="3" id="KW-0050">Antiport</keyword>
<feature type="transmembrane region" description="Helical" evidence="11">
    <location>
        <begin position="95"/>
        <end position="111"/>
    </location>
</feature>
<dbReference type="GO" id="GO:0015297">
    <property type="term" value="F:antiporter activity"/>
    <property type="evidence" value="ECO:0007669"/>
    <property type="project" value="UniProtKB-KW"/>
</dbReference>
<keyword evidence="6" id="KW-0915">Sodium</keyword>
<evidence type="ECO:0000313" key="13">
    <source>
        <dbReference type="EMBL" id="URE32618.1"/>
    </source>
</evidence>
<dbReference type="Proteomes" id="UP001055439">
    <property type="component" value="Chromosome 8"/>
</dbReference>
<feature type="region of interest" description="Disordered" evidence="10">
    <location>
        <begin position="902"/>
        <end position="926"/>
    </location>
</feature>
<evidence type="ECO:0000256" key="11">
    <source>
        <dbReference type="SAM" id="Phobius"/>
    </source>
</evidence>
<dbReference type="CDD" id="cd02245">
    <property type="entry name" value="cupin_7S_vicilin-like_C"/>
    <property type="match status" value="1"/>
</dbReference>
<keyword evidence="5 11" id="KW-1133">Transmembrane helix</keyword>
<keyword evidence="8" id="KW-0739">Sodium transport</keyword>
<feature type="compositionally biased region" description="Basic and acidic residues" evidence="10">
    <location>
        <begin position="904"/>
        <end position="913"/>
    </location>
</feature>
<feature type="transmembrane region" description="Helical" evidence="11">
    <location>
        <begin position="12"/>
        <end position="34"/>
    </location>
</feature>
<evidence type="ECO:0000256" key="9">
    <source>
        <dbReference type="ARBA" id="ARBA00038187"/>
    </source>
</evidence>
<dbReference type="InterPro" id="IPR006045">
    <property type="entry name" value="Cupin_1"/>
</dbReference>
<keyword evidence="4 11" id="KW-0812">Transmembrane</keyword>
<dbReference type="Gene3D" id="1.20.1420.30">
    <property type="entry name" value="NCX, central ion-binding region"/>
    <property type="match status" value="2"/>
</dbReference>
<name>A0A9E7KSQ9_9LILI</name>
<keyword evidence="14" id="KW-1185">Reference proteome</keyword>